<reference evidence="7" key="1">
    <citation type="submission" date="2017-09" db="EMBL/GenBank/DDBJ databases">
        <title>Depth-based differentiation of microbial function through sediment-hosted aquifers and enrichment of novel symbionts in the deep terrestrial subsurface.</title>
        <authorList>
            <person name="Probst A.J."/>
            <person name="Ladd B."/>
            <person name="Jarett J.K."/>
            <person name="Geller-Mcgrath D.E."/>
            <person name="Sieber C.M.K."/>
            <person name="Emerson J.B."/>
            <person name="Anantharaman K."/>
            <person name="Thomas B.C."/>
            <person name="Malmstrom R."/>
            <person name="Stieglmeier M."/>
            <person name="Klingl A."/>
            <person name="Woyke T."/>
            <person name="Ryan C.M."/>
            <person name="Banfield J.F."/>
        </authorList>
    </citation>
    <scope>NUCLEOTIDE SEQUENCE [LARGE SCALE GENOMIC DNA]</scope>
</reference>
<dbReference type="PANTHER" id="PTHR30244">
    <property type="entry name" value="TRANSAMINASE"/>
    <property type="match status" value="1"/>
</dbReference>
<evidence type="ECO:0000256" key="4">
    <source>
        <dbReference type="PIRSR" id="PIRSR000390-2"/>
    </source>
</evidence>
<comment type="similarity">
    <text evidence="2 5">Belongs to the DegT/DnrJ/EryC1 family.</text>
</comment>
<sequence length="376" mass="41556">MKVPFIDLKVQYQTIKQEISEAINNVLDNAHYILGPAVAEFENSWSSFLNIKSAVAVSSGTDALFVALKSLNIGANDEVIIPANTFIATAEAVSLVGAIPVLGDIDETTYNLDINKIEEKITSRTKAIIPVHLYGQAAEMDAIIAIARQHNLYVIEDASQAHGAEYKGKKLGTLGDLGCFSFYPGKNLGAYGEGGAVVTDNQVLAEKIYKIRDHGSNKKYHHDIIGGNFRMSGIQGAVLGVKLKYLESWNKDRRAHAKKYNSILKDVKGIVLLAEPRYSQGNYHLYVIKADKRDELQLYLAEQEIQTGIHYPVPIHLQPAYAFLNEPPGSFPAAERAANSILSLPMYPELDDNQIEYVCEKIKFFISQNLTSKNLV</sequence>
<evidence type="ECO:0000256" key="2">
    <source>
        <dbReference type="ARBA" id="ARBA00037999"/>
    </source>
</evidence>
<evidence type="ECO:0000256" key="1">
    <source>
        <dbReference type="ARBA" id="ARBA00022898"/>
    </source>
</evidence>
<dbReference type="Proteomes" id="UP000228626">
    <property type="component" value="Unassembled WGS sequence"/>
</dbReference>
<dbReference type="CDD" id="cd00616">
    <property type="entry name" value="AHBA_syn"/>
    <property type="match status" value="1"/>
</dbReference>
<dbReference type="FunFam" id="3.40.640.10:FF:000089">
    <property type="entry name" value="Aminotransferase, DegT/DnrJ/EryC1/StrS family"/>
    <property type="match status" value="1"/>
</dbReference>
<gene>
    <name evidence="6" type="ORF">COT99_00020</name>
</gene>
<dbReference type="Gene3D" id="3.90.1150.10">
    <property type="entry name" value="Aspartate Aminotransferase, domain 1"/>
    <property type="match status" value="1"/>
</dbReference>
<dbReference type="SUPFAM" id="SSF53383">
    <property type="entry name" value="PLP-dependent transferases"/>
    <property type="match status" value="1"/>
</dbReference>
<protein>
    <submittedName>
        <fullName evidence="6">Erythromycin biosynthesis sensory transduction protein eryC1</fullName>
    </submittedName>
</protein>
<comment type="caution">
    <text evidence="6">The sequence shown here is derived from an EMBL/GenBank/DDBJ whole genome shotgun (WGS) entry which is preliminary data.</text>
</comment>
<dbReference type="InterPro" id="IPR015422">
    <property type="entry name" value="PyrdxlP-dep_Trfase_small"/>
</dbReference>
<name>A0A2H0V397_9BACT</name>
<keyword evidence="1 4" id="KW-0663">Pyridoxal phosphate</keyword>
<dbReference type="InterPro" id="IPR015421">
    <property type="entry name" value="PyrdxlP-dep_Trfase_major"/>
</dbReference>
<feature type="active site" description="Proton acceptor" evidence="3">
    <location>
        <position position="186"/>
    </location>
</feature>
<proteinExistence type="inferred from homology"/>
<dbReference type="Gene3D" id="3.40.640.10">
    <property type="entry name" value="Type I PLP-dependent aspartate aminotransferase-like (Major domain)"/>
    <property type="match status" value="1"/>
</dbReference>
<dbReference type="GO" id="GO:0008483">
    <property type="term" value="F:transaminase activity"/>
    <property type="evidence" value="ECO:0007669"/>
    <property type="project" value="TreeGrafter"/>
</dbReference>
<evidence type="ECO:0000256" key="5">
    <source>
        <dbReference type="RuleBase" id="RU004508"/>
    </source>
</evidence>
<accession>A0A2H0V397</accession>
<evidence type="ECO:0000313" key="7">
    <source>
        <dbReference type="Proteomes" id="UP000228626"/>
    </source>
</evidence>
<dbReference type="InterPro" id="IPR000653">
    <property type="entry name" value="DegT/StrS_aminotransferase"/>
</dbReference>
<dbReference type="Pfam" id="PF01041">
    <property type="entry name" value="DegT_DnrJ_EryC1"/>
    <property type="match status" value="1"/>
</dbReference>
<dbReference type="PIRSF" id="PIRSF000390">
    <property type="entry name" value="PLP_StrS"/>
    <property type="match status" value="1"/>
</dbReference>
<evidence type="ECO:0000313" key="6">
    <source>
        <dbReference type="EMBL" id="PIR93542.1"/>
    </source>
</evidence>
<dbReference type="AlphaFoldDB" id="A0A2H0V397"/>
<feature type="modified residue" description="N6-(pyridoxal phosphate)lysine" evidence="4">
    <location>
        <position position="186"/>
    </location>
</feature>
<dbReference type="InterPro" id="IPR015424">
    <property type="entry name" value="PyrdxlP-dep_Trfase"/>
</dbReference>
<dbReference type="PANTHER" id="PTHR30244:SF36">
    <property type="entry name" value="3-OXO-GLUCOSE-6-PHOSPHATE:GLUTAMATE AMINOTRANSFERASE"/>
    <property type="match status" value="1"/>
</dbReference>
<evidence type="ECO:0000256" key="3">
    <source>
        <dbReference type="PIRSR" id="PIRSR000390-1"/>
    </source>
</evidence>
<dbReference type="GO" id="GO:0030170">
    <property type="term" value="F:pyridoxal phosphate binding"/>
    <property type="evidence" value="ECO:0007669"/>
    <property type="project" value="UniProtKB-ARBA"/>
</dbReference>
<dbReference type="GO" id="GO:0000271">
    <property type="term" value="P:polysaccharide biosynthetic process"/>
    <property type="evidence" value="ECO:0007669"/>
    <property type="project" value="TreeGrafter"/>
</dbReference>
<dbReference type="EMBL" id="PFAR01000001">
    <property type="protein sequence ID" value="PIR93542.1"/>
    <property type="molecule type" value="Genomic_DNA"/>
</dbReference>
<organism evidence="6 7">
    <name type="scientific">Candidatus Falkowbacteria bacterium CG10_big_fil_rev_8_21_14_0_10_43_10</name>
    <dbReference type="NCBI Taxonomy" id="1974567"/>
    <lineage>
        <taxon>Bacteria</taxon>
        <taxon>Candidatus Falkowiibacteriota</taxon>
    </lineage>
</organism>